<dbReference type="GO" id="GO:0003700">
    <property type="term" value="F:DNA-binding transcription factor activity"/>
    <property type="evidence" value="ECO:0007669"/>
    <property type="project" value="TreeGrafter"/>
</dbReference>
<keyword evidence="3" id="KW-0804">Transcription</keyword>
<dbReference type="Gene3D" id="1.10.260.40">
    <property type="entry name" value="lambda repressor-like DNA-binding domains"/>
    <property type="match status" value="1"/>
</dbReference>
<dbReference type="SUPFAM" id="SSF47413">
    <property type="entry name" value="lambda repressor-like DNA-binding domains"/>
    <property type="match status" value="1"/>
</dbReference>
<keyword evidence="2" id="KW-0238">DNA-binding</keyword>
<dbReference type="PANTHER" id="PTHR30146:SF109">
    <property type="entry name" value="HTH-TYPE TRANSCRIPTIONAL REGULATOR GALS"/>
    <property type="match status" value="1"/>
</dbReference>
<dbReference type="InterPro" id="IPR010982">
    <property type="entry name" value="Lambda_DNA-bd_dom_sf"/>
</dbReference>
<dbReference type="InterPro" id="IPR046335">
    <property type="entry name" value="LacI/GalR-like_sensor"/>
</dbReference>
<accession>A0A8J3IZE8</accession>
<dbReference type="InterPro" id="IPR000843">
    <property type="entry name" value="HTH_LacI"/>
</dbReference>
<proteinExistence type="predicted"/>
<name>A0A8J3IZE8_9ACTN</name>
<dbReference type="Proteomes" id="UP000612808">
    <property type="component" value="Unassembled WGS sequence"/>
</dbReference>
<sequence>MPTRNDVAKLAGTSAAVVSYVLNDGPRNVSPATREKVLRAVAELGYRPNGVARALRGGRSRTIGLIVPDNSNPFFATLARAVEDAAFAQDYAVLLGNSTESTDREQRYLSTFLERQVEAILLISVDGEPELAEVHRVGTPVVLLDRQVPGGDASSVVVDNAGGANEATRHLLDHGHATVACVSGPTGLPVADERFRGWREAVRAAGGAEVSVPAPFTRAGGYAAAAELLAAHDRPTAVFVASEQQAIGVLRAAADRGVRVPADLALVTFDGTEDGEFAHPPLTTVRQPVERLAARAMDVLLAGGDRTPEHHVLPFELLLRRSCGCGQEAAQ</sequence>
<dbReference type="EMBL" id="BOMB01000021">
    <property type="protein sequence ID" value="GID12851.1"/>
    <property type="molecule type" value="Genomic_DNA"/>
</dbReference>
<reference evidence="5" key="1">
    <citation type="submission" date="2021-01" db="EMBL/GenBank/DDBJ databases">
        <title>Whole genome shotgun sequence of Actinocatenispora rupis NBRC 107355.</title>
        <authorList>
            <person name="Komaki H."/>
            <person name="Tamura T."/>
        </authorList>
    </citation>
    <scope>NUCLEOTIDE SEQUENCE</scope>
    <source>
        <strain evidence="5">NBRC 107355</strain>
    </source>
</reference>
<dbReference type="PROSITE" id="PS50932">
    <property type="entry name" value="HTH_LACI_2"/>
    <property type="match status" value="1"/>
</dbReference>
<evidence type="ECO:0000256" key="3">
    <source>
        <dbReference type="ARBA" id="ARBA00023163"/>
    </source>
</evidence>
<evidence type="ECO:0000256" key="1">
    <source>
        <dbReference type="ARBA" id="ARBA00023015"/>
    </source>
</evidence>
<protein>
    <submittedName>
        <fullName evidence="5">LacI family transcriptional regulator</fullName>
    </submittedName>
</protein>
<dbReference type="Pfam" id="PF13377">
    <property type="entry name" value="Peripla_BP_3"/>
    <property type="match status" value="1"/>
</dbReference>
<dbReference type="CDD" id="cd06267">
    <property type="entry name" value="PBP1_LacI_sugar_binding-like"/>
    <property type="match status" value="1"/>
</dbReference>
<evidence type="ECO:0000259" key="4">
    <source>
        <dbReference type="PROSITE" id="PS50932"/>
    </source>
</evidence>
<organism evidence="5 6">
    <name type="scientific">Actinocatenispora rupis</name>
    <dbReference type="NCBI Taxonomy" id="519421"/>
    <lineage>
        <taxon>Bacteria</taxon>
        <taxon>Bacillati</taxon>
        <taxon>Actinomycetota</taxon>
        <taxon>Actinomycetes</taxon>
        <taxon>Micromonosporales</taxon>
        <taxon>Micromonosporaceae</taxon>
        <taxon>Actinocatenispora</taxon>
    </lineage>
</organism>
<dbReference type="InterPro" id="IPR028082">
    <property type="entry name" value="Peripla_BP_I"/>
</dbReference>
<dbReference type="AlphaFoldDB" id="A0A8J3IZE8"/>
<evidence type="ECO:0000256" key="2">
    <source>
        <dbReference type="ARBA" id="ARBA00023125"/>
    </source>
</evidence>
<feature type="domain" description="HTH lacI-type" evidence="4">
    <location>
        <begin position="2"/>
        <end position="57"/>
    </location>
</feature>
<dbReference type="CDD" id="cd01392">
    <property type="entry name" value="HTH_LacI"/>
    <property type="match status" value="1"/>
</dbReference>
<evidence type="ECO:0000313" key="5">
    <source>
        <dbReference type="EMBL" id="GID12851.1"/>
    </source>
</evidence>
<dbReference type="Gene3D" id="3.40.50.2300">
    <property type="match status" value="2"/>
</dbReference>
<dbReference type="Pfam" id="PF00356">
    <property type="entry name" value="LacI"/>
    <property type="match status" value="1"/>
</dbReference>
<dbReference type="SMART" id="SM00354">
    <property type="entry name" value="HTH_LACI"/>
    <property type="match status" value="1"/>
</dbReference>
<dbReference type="RefSeq" id="WP_203659269.1">
    <property type="nucleotide sequence ID" value="NZ_BAAAZM010000008.1"/>
</dbReference>
<dbReference type="SUPFAM" id="SSF53822">
    <property type="entry name" value="Periplasmic binding protein-like I"/>
    <property type="match status" value="1"/>
</dbReference>
<comment type="caution">
    <text evidence="5">The sequence shown here is derived from an EMBL/GenBank/DDBJ whole genome shotgun (WGS) entry which is preliminary data.</text>
</comment>
<gene>
    <name evidence="5" type="ORF">Aru02nite_37400</name>
</gene>
<dbReference type="PANTHER" id="PTHR30146">
    <property type="entry name" value="LACI-RELATED TRANSCRIPTIONAL REPRESSOR"/>
    <property type="match status" value="1"/>
</dbReference>
<dbReference type="GO" id="GO:0000976">
    <property type="term" value="F:transcription cis-regulatory region binding"/>
    <property type="evidence" value="ECO:0007669"/>
    <property type="project" value="TreeGrafter"/>
</dbReference>
<evidence type="ECO:0000313" key="6">
    <source>
        <dbReference type="Proteomes" id="UP000612808"/>
    </source>
</evidence>
<keyword evidence="6" id="KW-1185">Reference proteome</keyword>
<keyword evidence="1" id="KW-0805">Transcription regulation</keyword>